<accession>A0A1V1PCI9</accession>
<sequence length="167" mass="18500">MGGLMLKFKSNILAFTLVELLVAISLISTISAVSLMGFKEYLPKLRLKAAALQLKSDMQRAASFAAKTNCQYRIAFDRAKMFVKAGDYEIQKGNASHLADYLPEKQNQSFYIGRIDQKGISILSWNNNPVFHPNGTIASLATITLKDINGQKLRVTTSMAGRILIKQ</sequence>
<protein>
    <submittedName>
        <fullName evidence="2">Type IV fimbrial biogenesis protein FimT</fullName>
    </submittedName>
</protein>
<dbReference type="AlphaFoldDB" id="A0A1V1PCI9"/>
<keyword evidence="1" id="KW-0472">Membrane</keyword>
<dbReference type="Gene3D" id="3.30.700.10">
    <property type="entry name" value="Glycoprotein, Type 4 Pilin"/>
    <property type="match status" value="1"/>
</dbReference>
<organism evidence="2 3">
    <name type="scientific">Candidatus Magnetoglobus multicellularis str. Araruama</name>
    <dbReference type="NCBI Taxonomy" id="890399"/>
    <lineage>
        <taxon>Bacteria</taxon>
        <taxon>Pseudomonadati</taxon>
        <taxon>Thermodesulfobacteriota</taxon>
        <taxon>Desulfobacteria</taxon>
        <taxon>Desulfobacterales</taxon>
        <taxon>Desulfobacteraceae</taxon>
        <taxon>Candidatus Magnetoglobus</taxon>
    </lineage>
</organism>
<dbReference type="Pfam" id="PF07963">
    <property type="entry name" value="N_methyl"/>
    <property type="match status" value="1"/>
</dbReference>
<dbReference type="EMBL" id="ATBP01000142">
    <property type="protein sequence ID" value="ETR72484.1"/>
    <property type="molecule type" value="Genomic_DNA"/>
</dbReference>
<reference evidence="3" key="1">
    <citation type="submission" date="2012-11" db="EMBL/GenBank/DDBJ databases">
        <authorList>
            <person name="Lucero-Rivera Y.E."/>
            <person name="Tovar-Ramirez D."/>
        </authorList>
    </citation>
    <scope>NUCLEOTIDE SEQUENCE [LARGE SCALE GENOMIC DNA]</scope>
    <source>
        <strain evidence="3">Araruama</strain>
    </source>
</reference>
<dbReference type="SUPFAM" id="SSF54523">
    <property type="entry name" value="Pili subunits"/>
    <property type="match status" value="1"/>
</dbReference>
<keyword evidence="1" id="KW-0812">Transmembrane</keyword>
<gene>
    <name evidence="2" type="ORF">OMM_07486</name>
</gene>
<name>A0A1V1PCI9_9BACT</name>
<evidence type="ECO:0000313" key="3">
    <source>
        <dbReference type="Proteomes" id="UP000189670"/>
    </source>
</evidence>
<evidence type="ECO:0000313" key="2">
    <source>
        <dbReference type="EMBL" id="ETR72484.1"/>
    </source>
</evidence>
<proteinExistence type="predicted"/>
<dbReference type="InterPro" id="IPR012902">
    <property type="entry name" value="N_methyl_site"/>
</dbReference>
<dbReference type="InterPro" id="IPR045584">
    <property type="entry name" value="Pilin-like"/>
</dbReference>
<comment type="caution">
    <text evidence="2">The sequence shown here is derived from an EMBL/GenBank/DDBJ whole genome shotgun (WGS) entry which is preliminary data.</text>
</comment>
<feature type="transmembrane region" description="Helical" evidence="1">
    <location>
        <begin position="12"/>
        <end position="38"/>
    </location>
</feature>
<keyword evidence="1" id="KW-1133">Transmembrane helix</keyword>
<evidence type="ECO:0000256" key="1">
    <source>
        <dbReference type="SAM" id="Phobius"/>
    </source>
</evidence>
<dbReference type="Proteomes" id="UP000189670">
    <property type="component" value="Unassembled WGS sequence"/>
</dbReference>